<dbReference type="SUPFAM" id="SSF50249">
    <property type="entry name" value="Nucleic acid-binding proteins"/>
    <property type="match status" value="2"/>
</dbReference>
<protein>
    <submittedName>
        <fullName evidence="3">Exoribonuclease R</fullName>
    </submittedName>
</protein>
<dbReference type="InterPro" id="IPR040596">
    <property type="entry name" value="RNase_II_C_S1"/>
</dbReference>
<dbReference type="GO" id="GO:0006402">
    <property type="term" value="P:mRNA catabolic process"/>
    <property type="evidence" value="ECO:0007669"/>
    <property type="project" value="TreeGrafter"/>
</dbReference>
<dbReference type="InterPro" id="IPR012340">
    <property type="entry name" value="NA-bd_OB-fold"/>
</dbReference>
<dbReference type="Gene3D" id="2.40.50.140">
    <property type="entry name" value="Nucleic acid-binding proteins"/>
    <property type="match status" value="1"/>
</dbReference>
<dbReference type="Pfam" id="PF00773">
    <property type="entry name" value="RNB"/>
    <property type="match status" value="1"/>
</dbReference>
<sequence length="504" mass="52856">MTAPGASQRGTSEERTGRSPRTSGSTWNPAGTAGWRSPRWPADLPGGPDFSAIRAEFDVAESFPADVLAEAEAMAAAPPLPDVDATDLPLVTVDPVGSRDLDQAVHLRREGAGYLVSYAIADVGAVVRPGSALDAEARRRGSTLYTPDRRVPLYPPVLSEGAASLLPDEVRAAALWTIRLDGDGDVRAIDVRRARVRSRDQLAYPDVQGQADSGGLPEAIALLPELGRLLQARAGGRGAIELGTPEQQVEHGPDGGWTITVRGDLPVEGWNAQISLLTGRAAARLMLDGGVGLLRTLPPPAPEAVEALRRLAGPLGVDWRDGATPGAVVAALDPDRPAHAAFLEEAATLLRGAAYTPFDGSAPAQSGHGGVGAPYAHVTAPLRRLVDRFGTEVCLALAAGRAPEPAVRAALPELPALMAASDRRIRTVERAVVDATEAELLRHRVGEVFDAVAVDAEGTRGTVVLPEPAIRARCSGPLTPGTAVRVRLVEADVERRSVRFELVA</sequence>
<dbReference type="GO" id="GO:0004540">
    <property type="term" value="F:RNA nuclease activity"/>
    <property type="evidence" value="ECO:0007669"/>
    <property type="project" value="InterPro"/>
</dbReference>
<feature type="domain" description="RNB" evidence="2">
    <location>
        <begin position="82"/>
        <end position="400"/>
    </location>
</feature>
<dbReference type="EMBL" id="FOEE01000011">
    <property type="protein sequence ID" value="SEP13036.1"/>
    <property type="molecule type" value="Genomic_DNA"/>
</dbReference>
<organism evidence="3 4">
    <name type="scientific">Trujillonella endophytica</name>
    <dbReference type="NCBI Taxonomy" id="673521"/>
    <lineage>
        <taxon>Bacteria</taxon>
        <taxon>Bacillati</taxon>
        <taxon>Actinomycetota</taxon>
        <taxon>Actinomycetes</taxon>
        <taxon>Geodermatophilales</taxon>
        <taxon>Geodermatophilaceae</taxon>
        <taxon>Trujillonella</taxon>
    </lineage>
</organism>
<dbReference type="GO" id="GO:0003723">
    <property type="term" value="F:RNA binding"/>
    <property type="evidence" value="ECO:0007669"/>
    <property type="project" value="InterPro"/>
</dbReference>
<dbReference type="InterPro" id="IPR050180">
    <property type="entry name" value="RNR_Ribonuclease"/>
</dbReference>
<evidence type="ECO:0000313" key="3">
    <source>
        <dbReference type="EMBL" id="SEP13036.1"/>
    </source>
</evidence>
<gene>
    <name evidence="3" type="ORF">SAMN05660991_03441</name>
</gene>
<feature type="compositionally biased region" description="Polar residues" evidence="1">
    <location>
        <begin position="19"/>
        <end position="29"/>
    </location>
</feature>
<dbReference type="GO" id="GO:0005829">
    <property type="term" value="C:cytosol"/>
    <property type="evidence" value="ECO:0007669"/>
    <property type="project" value="TreeGrafter"/>
</dbReference>
<dbReference type="InterPro" id="IPR001900">
    <property type="entry name" value="RNase_II/R"/>
</dbReference>
<proteinExistence type="predicted"/>
<keyword evidence="4" id="KW-1185">Reference proteome</keyword>
<dbReference type="PANTHER" id="PTHR23355">
    <property type="entry name" value="RIBONUCLEASE"/>
    <property type="match status" value="1"/>
</dbReference>
<feature type="region of interest" description="Disordered" evidence="1">
    <location>
        <begin position="1"/>
        <end position="43"/>
    </location>
</feature>
<dbReference type="Pfam" id="PF18614">
    <property type="entry name" value="RNase_II_C_S1"/>
    <property type="match status" value="1"/>
</dbReference>
<accession>A0A1H8VC97</accession>
<evidence type="ECO:0000256" key="1">
    <source>
        <dbReference type="SAM" id="MobiDB-lite"/>
    </source>
</evidence>
<dbReference type="SMART" id="SM00955">
    <property type="entry name" value="RNB"/>
    <property type="match status" value="1"/>
</dbReference>
<dbReference type="RefSeq" id="WP_244524745.1">
    <property type="nucleotide sequence ID" value="NZ_FOEE01000011.1"/>
</dbReference>
<name>A0A1H8VC97_9ACTN</name>
<evidence type="ECO:0000313" key="4">
    <source>
        <dbReference type="Proteomes" id="UP000198960"/>
    </source>
</evidence>
<reference evidence="4" key="1">
    <citation type="submission" date="2016-10" db="EMBL/GenBank/DDBJ databases">
        <authorList>
            <person name="Varghese N."/>
            <person name="Submissions S."/>
        </authorList>
    </citation>
    <scope>NUCLEOTIDE SEQUENCE [LARGE SCALE GENOMIC DNA]</scope>
    <source>
        <strain evidence="4">DSM 45413</strain>
    </source>
</reference>
<dbReference type="PANTHER" id="PTHR23355:SF9">
    <property type="entry name" value="DIS3-LIKE EXONUCLEASE 2"/>
    <property type="match status" value="1"/>
</dbReference>
<dbReference type="STRING" id="673521.SAMN05660991_03441"/>
<evidence type="ECO:0000259" key="2">
    <source>
        <dbReference type="SMART" id="SM00955"/>
    </source>
</evidence>
<dbReference type="AlphaFoldDB" id="A0A1H8VC97"/>
<dbReference type="Proteomes" id="UP000198960">
    <property type="component" value="Unassembled WGS sequence"/>
</dbReference>